<protein>
    <submittedName>
        <fullName evidence="1">Uncharacterized protein</fullName>
    </submittedName>
</protein>
<proteinExistence type="predicted"/>
<dbReference type="EMBL" id="BK014695">
    <property type="protein sequence ID" value="DAD68193.1"/>
    <property type="molecule type" value="Genomic_DNA"/>
</dbReference>
<sequence>MKAGDIFEHPVKDTGKTVKLIAVESDICAGCIFKDDGCESDDIGIRQRNITGSCSIDNVIYQLYEDNKLKSNQKQTL</sequence>
<name>A0A8S5LE78_9CAUD</name>
<reference evidence="1" key="1">
    <citation type="journal article" date="2021" name="Proc. Natl. Acad. Sci. U.S.A.">
        <title>A Catalog of Tens of Thousands of Viruses from Human Metagenomes Reveals Hidden Associations with Chronic Diseases.</title>
        <authorList>
            <person name="Tisza M.J."/>
            <person name="Buck C.B."/>
        </authorList>
    </citation>
    <scope>NUCLEOTIDE SEQUENCE</scope>
    <source>
        <strain evidence="1">CtrWS2</strain>
    </source>
</reference>
<accession>A0A8S5LE78</accession>
<evidence type="ECO:0000313" key="1">
    <source>
        <dbReference type="EMBL" id="DAD68193.1"/>
    </source>
</evidence>
<organism evidence="1">
    <name type="scientific">Siphoviridae sp. ctrWS2</name>
    <dbReference type="NCBI Taxonomy" id="2823602"/>
    <lineage>
        <taxon>Viruses</taxon>
        <taxon>Duplodnaviria</taxon>
        <taxon>Heunggongvirae</taxon>
        <taxon>Uroviricota</taxon>
        <taxon>Caudoviricetes</taxon>
    </lineage>
</organism>